<dbReference type="InterPro" id="IPR042279">
    <property type="entry name" value="Pep_M60_3"/>
</dbReference>
<dbReference type="SUPFAM" id="SSF52317">
    <property type="entry name" value="Class I glutamine amidotransferase-like"/>
    <property type="match status" value="1"/>
</dbReference>
<dbReference type="GO" id="GO:0090314">
    <property type="term" value="P:positive regulation of protein targeting to membrane"/>
    <property type="evidence" value="ECO:0007669"/>
    <property type="project" value="TreeGrafter"/>
</dbReference>
<dbReference type="PROSITE" id="PS51723">
    <property type="entry name" value="PEPTIDASE_M60"/>
    <property type="match status" value="1"/>
</dbReference>
<sequence length="933" mass="104940">MKPLDAYKVLVKGITELDFTGKHVPCDLLLTGDKSFPVLVNPSHQILISASQYGKGRIVVISNEEYLNSPTFSLFLQNAIGWLKRSPEALVGIQERFKFLEEILSSNGTHTRSNAKFLDTFGVYCMDAYNDDQAEELVMFMRKGGGLLIAGQAWGWAQQNKSTTDILSFPGNKITSVAGIHFTFSSADTGVFPISKEIPPIPLMVKHGIDTTKDLKILLDGVTSFNQKTDRCPSALFVHGPLAFSIAMDGSYQSLLAAARYGKGRVVVASHEGQLSCRKFRKFILNAVSWLSTGKQGKIGVEPSFKGFYNILIQEKIECKPTELVPNLSVYCCMSYSAHEAEKIHEFVAEGGGLLIGGHAWWWVSENRGKNSITDYPGNIILNKFGISISGRTMDEANVKPLHHADESTHYHFQKALSHLQQHIGKEGQPGSKLSSWIGVLSKDCRDLLKLPDQEFHAFSSLRKLLLQMVSGSRTPTVGKANPVLKNSMEGFLLSLGSEIYNNCPCDQEPASPKLQMKHVPALPNLHSTILHINCTNTGPFIWKSTGLYVSPNTTAVMTFHPSVAEKGLEVQIGCHSDDLSDAQKFIRAPVVIRRFPVKQDKMVISNMWGGLLYIIVHTNCKLGKITITVEGAVQAPYFVHGKTSQSDWLKTIRHYPAPWAELVTESIIFTIPSESVRSLENPVTLLSFWDKVLRAINKLAATSTPFQRKERVVADVQISTGSLHSGYPIMCLFDFIIDIVDLEHIKKNGTWGVIHELGHNQQKYGWEFPPHTVEATCNLWSIYVHEEVLEIPRDKAHGNLHPEKRVKRIKEYVKNGRKLIEWNIWTCLETYLQLQECFGWKPFIHLFSAYQKITNIKNNNHDKMNLWAKLFSEQVKMNLAPFFQAWGWPIEDKVSQKLSLFPEWEENPMKKYMPAQLCTGKIKHDTETCSKK</sequence>
<dbReference type="InterPro" id="IPR031161">
    <property type="entry name" value="Peptidase_M60_dom"/>
</dbReference>
<evidence type="ECO:0000256" key="1">
    <source>
        <dbReference type="ARBA" id="ARBA00009770"/>
    </source>
</evidence>
<comment type="similarity">
    <text evidence="1">Belongs to the TCAF family.</text>
</comment>
<dbReference type="Gene3D" id="1.10.390.30">
    <property type="entry name" value="Peptidase M60, enhancin-like domain 3"/>
    <property type="match status" value="1"/>
</dbReference>
<dbReference type="Gene3D" id="3.40.390.80">
    <property type="entry name" value="Peptidase M60, enhancin-like domain 2"/>
    <property type="match status" value="1"/>
</dbReference>
<dbReference type="InterPro" id="IPR051244">
    <property type="entry name" value="TCAF"/>
</dbReference>
<dbReference type="FunFam" id="1.10.390.30:FF:000001">
    <property type="entry name" value="TRPM8 channel-associated factor 1"/>
    <property type="match status" value="1"/>
</dbReference>
<dbReference type="PANTHER" id="PTHR15730">
    <property type="entry name" value="EXPERIMENTAL AUTOIMMUNE PROSTATITIS ANTIGEN 2-RELATED"/>
    <property type="match status" value="1"/>
</dbReference>
<dbReference type="PANTHER" id="PTHR15730:SF5">
    <property type="entry name" value="SI:CH211-210B2.2-RELATED"/>
    <property type="match status" value="1"/>
</dbReference>
<keyword evidence="3" id="KW-1185">Reference proteome</keyword>
<reference evidence="4" key="1">
    <citation type="submission" date="2025-08" db="UniProtKB">
        <authorList>
            <consortium name="RefSeq"/>
        </authorList>
    </citation>
    <scope>IDENTIFICATION</scope>
</reference>
<protein>
    <submittedName>
        <fullName evidence="4">LOW QUALITY PROTEIN: TRPM8 channel-associated factor homolog</fullName>
    </submittedName>
</protein>
<feature type="domain" description="Peptidase M60" evidence="2">
    <location>
        <begin position="541"/>
        <end position="840"/>
    </location>
</feature>
<dbReference type="SMART" id="SM01276">
    <property type="entry name" value="M60-like"/>
    <property type="match status" value="1"/>
</dbReference>
<evidence type="ECO:0000313" key="3">
    <source>
        <dbReference type="Proteomes" id="UP000515159"/>
    </source>
</evidence>
<dbReference type="InterPro" id="IPR029062">
    <property type="entry name" value="Class_I_gatase-like"/>
</dbReference>
<proteinExistence type="inferred from homology"/>
<dbReference type="Gene3D" id="2.60.120.1250">
    <property type="entry name" value="Peptidase M60, enhancin-like domain 1"/>
    <property type="match status" value="1"/>
</dbReference>
<accession>A0A6P8R0I5</accession>
<dbReference type="AlphaFoldDB" id="A0A6P8R0I5"/>
<dbReference type="KEGG" id="gsh:117357210"/>
<dbReference type="Pfam" id="PF13402">
    <property type="entry name" value="Peptidase_M60"/>
    <property type="match status" value="1"/>
</dbReference>
<dbReference type="RefSeq" id="XP_033793473.1">
    <property type="nucleotide sequence ID" value="XM_033937582.1"/>
</dbReference>
<dbReference type="InterPro" id="IPR035423">
    <property type="entry name" value="M60-like_N"/>
</dbReference>
<dbReference type="OrthoDB" id="10260387at2759"/>
<name>A0A6P8R0I5_GEOSA</name>
<dbReference type="Pfam" id="PF17291">
    <property type="entry name" value="M60-like_N"/>
    <property type="match status" value="1"/>
</dbReference>
<dbReference type="FunFam" id="3.40.390.80:FF:000001">
    <property type="entry name" value="TRPM8 channel-associated factor 1"/>
    <property type="match status" value="1"/>
</dbReference>
<organism evidence="3 4">
    <name type="scientific">Geotrypetes seraphini</name>
    <name type="common">Gaboon caecilian</name>
    <name type="synonym">Caecilia seraphini</name>
    <dbReference type="NCBI Taxonomy" id="260995"/>
    <lineage>
        <taxon>Eukaryota</taxon>
        <taxon>Metazoa</taxon>
        <taxon>Chordata</taxon>
        <taxon>Craniata</taxon>
        <taxon>Vertebrata</taxon>
        <taxon>Euteleostomi</taxon>
        <taxon>Amphibia</taxon>
        <taxon>Gymnophiona</taxon>
        <taxon>Geotrypetes</taxon>
    </lineage>
</organism>
<dbReference type="GeneID" id="117357210"/>
<dbReference type="GO" id="GO:0044325">
    <property type="term" value="F:transmembrane transporter binding"/>
    <property type="evidence" value="ECO:0007669"/>
    <property type="project" value="TreeGrafter"/>
</dbReference>
<dbReference type="GO" id="GO:0005886">
    <property type="term" value="C:plasma membrane"/>
    <property type="evidence" value="ECO:0007669"/>
    <property type="project" value="TreeGrafter"/>
</dbReference>
<dbReference type="FunCoup" id="A0A6P8R0I5">
    <property type="interactions" value="1116"/>
</dbReference>
<evidence type="ECO:0000259" key="2">
    <source>
        <dbReference type="PROSITE" id="PS51723"/>
    </source>
</evidence>
<gene>
    <name evidence="4" type="primary">LOC117357210</name>
</gene>
<dbReference type="Proteomes" id="UP000515159">
    <property type="component" value="Chromosome 3"/>
</dbReference>
<evidence type="ECO:0000313" key="4">
    <source>
        <dbReference type="RefSeq" id="XP_033793473.1"/>
    </source>
</evidence>
<dbReference type="InParanoid" id="A0A6P8R0I5"/>